<dbReference type="AlphaFoldDB" id="A0A0D6XS09"/>
<dbReference type="EMBL" id="JXWY01000023">
    <property type="protein sequence ID" value="KIX91240.1"/>
    <property type="molecule type" value="Genomic_DNA"/>
</dbReference>
<proteinExistence type="predicted"/>
<organism evidence="2 4">
    <name type="scientific">Staphylococcus microti</name>
    <dbReference type="NCBI Taxonomy" id="569857"/>
    <lineage>
        <taxon>Bacteria</taxon>
        <taxon>Bacillati</taxon>
        <taxon>Bacillota</taxon>
        <taxon>Bacilli</taxon>
        <taxon>Bacillales</taxon>
        <taxon>Staphylococcaceae</taxon>
        <taxon>Staphylococcus</taxon>
    </lineage>
</organism>
<name>A0A0D6XS09_9STAP</name>
<reference evidence="2 4" key="2">
    <citation type="submission" date="2018-06" db="EMBL/GenBank/DDBJ databases">
        <authorList>
            <consortium name="Pathogen Informatics"/>
            <person name="Doyle S."/>
        </authorList>
    </citation>
    <scope>NUCLEOTIDE SEQUENCE [LARGE SCALE GENOMIC DNA]</scope>
    <source>
        <strain evidence="2 4">NCTC13832</strain>
    </source>
</reference>
<reference evidence="1 3" key="1">
    <citation type="submission" date="2015-01" db="EMBL/GenBank/DDBJ databases">
        <authorList>
            <person name="Guo J."/>
        </authorList>
    </citation>
    <scope>NUCLEOTIDE SEQUENCE [LARGE SCALE GENOMIC DNA]</scope>
    <source>
        <strain evidence="1 3">DSM 22147</strain>
    </source>
</reference>
<dbReference type="OrthoDB" id="2395200at2"/>
<evidence type="ECO:0000313" key="2">
    <source>
        <dbReference type="EMBL" id="SUM58283.1"/>
    </source>
</evidence>
<evidence type="ECO:0000313" key="4">
    <source>
        <dbReference type="Proteomes" id="UP000254100"/>
    </source>
</evidence>
<evidence type="ECO:0000313" key="1">
    <source>
        <dbReference type="EMBL" id="KIX91240.1"/>
    </source>
</evidence>
<accession>A0A0D6XS09</accession>
<dbReference type="Proteomes" id="UP000032366">
    <property type="component" value="Unassembled WGS sequence"/>
</dbReference>
<evidence type="ECO:0000313" key="3">
    <source>
        <dbReference type="Proteomes" id="UP000032366"/>
    </source>
</evidence>
<dbReference type="Proteomes" id="UP000254100">
    <property type="component" value="Unassembled WGS sequence"/>
</dbReference>
<gene>
    <name evidence="2" type="ORF">NCTC13832_02031</name>
    <name evidence="1" type="ORF">TP70_03520</name>
</gene>
<dbReference type="RefSeq" id="WP_044359355.1">
    <property type="nucleotide sequence ID" value="NZ_JXWY01000023.1"/>
</dbReference>
<dbReference type="EMBL" id="UHDT01000001">
    <property type="protein sequence ID" value="SUM58283.1"/>
    <property type="molecule type" value="Genomic_DNA"/>
</dbReference>
<sequence length="94" mass="11699">MTEFTPSFSNFNGLDYREFVILRYHNISKRKICKMYNIAYFRILEVCEMMRKNDFRFTYKDYKFLKKYGVSNSFICKMYHISIEDLEFFEVMNR</sequence>
<keyword evidence="3" id="KW-1185">Reference proteome</keyword>
<protein>
    <submittedName>
        <fullName evidence="2">Transposon-related protein</fullName>
    </submittedName>
</protein>